<feature type="transmembrane region" description="Helical" evidence="1">
    <location>
        <begin position="164"/>
        <end position="182"/>
    </location>
</feature>
<dbReference type="AlphaFoldDB" id="X1GB72"/>
<proteinExistence type="predicted"/>
<keyword evidence="1" id="KW-0812">Transmembrane</keyword>
<feature type="transmembrane region" description="Helical" evidence="1">
    <location>
        <begin position="208"/>
        <end position="229"/>
    </location>
</feature>
<dbReference type="EMBL" id="BARU01012246">
    <property type="protein sequence ID" value="GAH38844.1"/>
    <property type="molecule type" value="Genomic_DNA"/>
</dbReference>
<name>X1GB72_9ZZZZ</name>
<keyword evidence="1" id="KW-1133">Transmembrane helix</keyword>
<evidence type="ECO:0008006" key="3">
    <source>
        <dbReference type="Google" id="ProtNLM"/>
    </source>
</evidence>
<accession>X1GB72</accession>
<sequence length="237" mass="26377">MALVLPAAIAIRLTKFPSGERYQRGMQAFWYLVLAGVISAITFRILQPYAFSGPGFFGLKPNPQWLANIRELRAQSSGDVDFPPAMQWARRSVLFSGKNLVLWGLGLPLGILAGLGFLWAGWRMVVSVLQRTNEWQQHALLWGWTAAYFTWQSFSLNPSMRYQLPVYPALVIFAAWGLVALYDRVRSQSFPTFGEKSAGSEGSSSRSLARVLVVLVGVAVLAAAMAYAFGFTRIYDR</sequence>
<feature type="transmembrane region" description="Helical" evidence="1">
    <location>
        <begin position="28"/>
        <end position="46"/>
    </location>
</feature>
<organism evidence="2">
    <name type="scientific">marine sediment metagenome</name>
    <dbReference type="NCBI Taxonomy" id="412755"/>
    <lineage>
        <taxon>unclassified sequences</taxon>
        <taxon>metagenomes</taxon>
        <taxon>ecological metagenomes</taxon>
    </lineage>
</organism>
<gene>
    <name evidence="2" type="ORF">S03H2_22672</name>
</gene>
<feature type="non-terminal residue" evidence="2">
    <location>
        <position position="237"/>
    </location>
</feature>
<comment type="caution">
    <text evidence="2">The sequence shown here is derived from an EMBL/GenBank/DDBJ whole genome shotgun (WGS) entry which is preliminary data.</text>
</comment>
<feature type="transmembrane region" description="Helical" evidence="1">
    <location>
        <begin position="100"/>
        <end position="119"/>
    </location>
</feature>
<evidence type="ECO:0000256" key="1">
    <source>
        <dbReference type="SAM" id="Phobius"/>
    </source>
</evidence>
<reference evidence="2" key="1">
    <citation type="journal article" date="2014" name="Front. Microbiol.">
        <title>High frequency of phylogenetically diverse reductive dehalogenase-homologous genes in deep subseafloor sedimentary metagenomes.</title>
        <authorList>
            <person name="Kawai M."/>
            <person name="Futagami T."/>
            <person name="Toyoda A."/>
            <person name="Takaki Y."/>
            <person name="Nishi S."/>
            <person name="Hori S."/>
            <person name="Arai W."/>
            <person name="Tsubouchi T."/>
            <person name="Morono Y."/>
            <person name="Uchiyama I."/>
            <person name="Ito T."/>
            <person name="Fujiyama A."/>
            <person name="Inagaki F."/>
            <person name="Takami H."/>
        </authorList>
    </citation>
    <scope>NUCLEOTIDE SEQUENCE</scope>
    <source>
        <strain evidence="2">Expedition CK06-06</strain>
    </source>
</reference>
<protein>
    <recommendedName>
        <fullName evidence="3">Glycosyltransferase RgtA/B/C/D-like domain-containing protein</fullName>
    </recommendedName>
</protein>
<evidence type="ECO:0000313" key="2">
    <source>
        <dbReference type="EMBL" id="GAH38844.1"/>
    </source>
</evidence>
<keyword evidence="1" id="KW-0472">Membrane</keyword>